<accession>A0A6J8A8H1</accession>
<evidence type="ECO:0008006" key="3">
    <source>
        <dbReference type="Google" id="ProtNLM"/>
    </source>
</evidence>
<proteinExistence type="predicted"/>
<name>A0A6J8A8H1_MYTCO</name>
<protein>
    <recommendedName>
        <fullName evidence="3">HARBI1</fullName>
    </recommendedName>
</protein>
<keyword evidence="2" id="KW-1185">Reference proteome</keyword>
<dbReference type="Proteomes" id="UP000507470">
    <property type="component" value="Unassembled WGS sequence"/>
</dbReference>
<dbReference type="AlphaFoldDB" id="A0A6J8A8H1"/>
<evidence type="ECO:0000313" key="1">
    <source>
        <dbReference type="EMBL" id="CAC5362851.1"/>
    </source>
</evidence>
<dbReference type="EMBL" id="CACVKT020000765">
    <property type="protein sequence ID" value="CAC5362851.1"/>
    <property type="molecule type" value="Genomic_DNA"/>
</dbReference>
<reference evidence="1 2" key="1">
    <citation type="submission" date="2020-06" db="EMBL/GenBank/DDBJ databases">
        <authorList>
            <person name="Li R."/>
            <person name="Bekaert M."/>
        </authorList>
    </citation>
    <scope>NUCLEOTIDE SEQUENCE [LARGE SCALE GENOMIC DNA]</scope>
    <source>
        <strain evidence="2">wild</strain>
    </source>
</reference>
<organism evidence="1 2">
    <name type="scientific">Mytilus coruscus</name>
    <name type="common">Sea mussel</name>
    <dbReference type="NCBI Taxonomy" id="42192"/>
    <lineage>
        <taxon>Eukaryota</taxon>
        <taxon>Metazoa</taxon>
        <taxon>Spiralia</taxon>
        <taxon>Lophotrochozoa</taxon>
        <taxon>Mollusca</taxon>
        <taxon>Bivalvia</taxon>
        <taxon>Autobranchia</taxon>
        <taxon>Pteriomorphia</taxon>
        <taxon>Mytilida</taxon>
        <taxon>Mytiloidea</taxon>
        <taxon>Mytilidae</taxon>
        <taxon>Mytilinae</taxon>
        <taxon>Mytilus</taxon>
    </lineage>
</organism>
<evidence type="ECO:0000313" key="2">
    <source>
        <dbReference type="Proteomes" id="UP000507470"/>
    </source>
</evidence>
<gene>
    <name evidence="1" type="ORF">MCOR_4478</name>
</gene>
<sequence length="206" mass="23785">MSDTENGLQKQLTALNNWSVKWSLQLNCDKTKVMHIKLKSSSRSDTVFKMGNETIKYTSRYRYLGLTISPYDNIERLQYRAIRTFMGVGKCIPIQAICGDMGWTPAYIRRQCNMIKLWHRIASCTQVEFQIIFSNGIQHFQKIIGKHDKTIIACAILHHICILFNEPDINDDRVVIGNDGDLGERFIADPEGRAIRDHISFTFLNR</sequence>